<dbReference type="GO" id="GO:0016592">
    <property type="term" value="C:mediator complex"/>
    <property type="evidence" value="ECO:0007669"/>
    <property type="project" value="TreeGrafter"/>
</dbReference>
<organism evidence="3 4">
    <name type="scientific">Triplophysa rosa</name>
    <name type="common">Cave loach</name>
    <dbReference type="NCBI Taxonomy" id="992332"/>
    <lineage>
        <taxon>Eukaryota</taxon>
        <taxon>Metazoa</taxon>
        <taxon>Chordata</taxon>
        <taxon>Craniata</taxon>
        <taxon>Vertebrata</taxon>
        <taxon>Euteleostomi</taxon>
        <taxon>Actinopterygii</taxon>
        <taxon>Neopterygii</taxon>
        <taxon>Teleostei</taxon>
        <taxon>Ostariophysi</taxon>
        <taxon>Cypriniformes</taxon>
        <taxon>Nemacheilidae</taxon>
        <taxon>Triplophysa</taxon>
    </lineage>
</organism>
<feature type="compositionally biased region" description="Low complexity" evidence="2">
    <location>
        <begin position="674"/>
        <end position="684"/>
    </location>
</feature>
<name>A0A9W7WGQ8_TRIRA</name>
<feature type="compositionally biased region" description="Low complexity" evidence="2">
    <location>
        <begin position="762"/>
        <end position="781"/>
    </location>
</feature>
<comment type="caution">
    <text evidence="3">The sequence shown here is derived from an EMBL/GenBank/DDBJ whole genome shotgun (WGS) entry which is preliminary data.</text>
</comment>
<feature type="region of interest" description="Disordered" evidence="2">
    <location>
        <begin position="100"/>
        <end position="280"/>
    </location>
</feature>
<feature type="compositionally biased region" description="Basic residues" evidence="2">
    <location>
        <begin position="658"/>
        <end position="671"/>
    </location>
</feature>
<dbReference type="AlphaFoldDB" id="A0A9W7WGQ8"/>
<dbReference type="GO" id="GO:0045944">
    <property type="term" value="P:positive regulation of transcription by RNA polymerase II"/>
    <property type="evidence" value="ECO:0007669"/>
    <property type="project" value="TreeGrafter"/>
</dbReference>
<feature type="compositionally biased region" description="Low complexity" evidence="2">
    <location>
        <begin position="251"/>
        <end position="264"/>
    </location>
</feature>
<feature type="compositionally biased region" description="Basic and acidic residues" evidence="2">
    <location>
        <begin position="459"/>
        <end position="474"/>
    </location>
</feature>
<gene>
    <name evidence="3" type="ORF">IRJ41_013287</name>
</gene>
<feature type="compositionally biased region" description="Basic and acidic residues" evidence="2">
    <location>
        <begin position="357"/>
        <end position="406"/>
    </location>
</feature>
<keyword evidence="3" id="KW-0675">Receptor</keyword>
<comment type="similarity">
    <text evidence="1">Belongs to the BCLAF1/THRAP3 family.</text>
</comment>
<evidence type="ECO:0000256" key="1">
    <source>
        <dbReference type="ARBA" id="ARBA00006481"/>
    </source>
</evidence>
<dbReference type="PANTHER" id="PTHR15268:SF16">
    <property type="entry name" value="THYROID HORMONE RECEPTOR-ASSOCIATED PROTEIN 3"/>
    <property type="match status" value="1"/>
</dbReference>
<dbReference type="OrthoDB" id="9948513at2759"/>
<evidence type="ECO:0000256" key="2">
    <source>
        <dbReference type="SAM" id="MobiDB-lite"/>
    </source>
</evidence>
<reference evidence="3" key="1">
    <citation type="submission" date="2021-02" db="EMBL/GenBank/DDBJ databases">
        <title>Comparative genomics reveals that relaxation of natural selection precedes convergent phenotypic evolution of cavefish.</title>
        <authorList>
            <person name="Peng Z."/>
        </authorList>
    </citation>
    <scope>NUCLEOTIDE SEQUENCE</scope>
    <source>
        <tissue evidence="3">Muscle</tissue>
    </source>
</reference>
<feature type="compositionally biased region" description="Basic residues" evidence="2">
    <location>
        <begin position="11"/>
        <end position="44"/>
    </location>
</feature>
<feature type="compositionally biased region" description="Basic residues" evidence="2">
    <location>
        <begin position="118"/>
        <end position="143"/>
    </location>
</feature>
<keyword evidence="4" id="KW-1185">Reference proteome</keyword>
<feature type="compositionally biased region" description="Basic and acidic residues" evidence="2">
    <location>
        <begin position="715"/>
        <end position="753"/>
    </location>
</feature>
<evidence type="ECO:0000313" key="3">
    <source>
        <dbReference type="EMBL" id="KAI7798679.1"/>
    </source>
</evidence>
<feature type="compositionally biased region" description="Basic and acidic residues" evidence="2">
    <location>
        <begin position="801"/>
        <end position="819"/>
    </location>
</feature>
<feature type="compositionally biased region" description="Basic and acidic residues" evidence="2">
    <location>
        <begin position="648"/>
        <end position="657"/>
    </location>
</feature>
<accession>A0A9W7WGQ8</accession>
<proteinExistence type="inferred from homology"/>
<feature type="compositionally biased region" description="Basic and acidic residues" evidence="2">
    <location>
        <begin position="202"/>
        <end position="216"/>
    </location>
</feature>
<feature type="compositionally biased region" description="Basic and acidic residues" evidence="2">
    <location>
        <begin position="861"/>
        <end position="872"/>
    </location>
</feature>
<feature type="region of interest" description="Disordered" evidence="2">
    <location>
        <begin position="715"/>
        <end position="880"/>
    </location>
</feature>
<feature type="compositionally biased region" description="Polar residues" evidence="2">
    <location>
        <begin position="307"/>
        <end position="317"/>
    </location>
</feature>
<feature type="compositionally biased region" description="Basic and acidic residues" evidence="2">
    <location>
        <begin position="628"/>
        <end position="639"/>
    </location>
</feature>
<dbReference type="Pfam" id="PF15440">
    <property type="entry name" value="THRAP3_BCLAF1"/>
    <property type="match status" value="1"/>
</dbReference>
<dbReference type="GO" id="GO:0003712">
    <property type="term" value="F:transcription coregulator activity"/>
    <property type="evidence" value="ECO:0007669"/>
    <property type="project" value="TreeGrafter"/>
</dbReference>
<dbReference type="EMBL" id="JAFHDT010000016">
    <property type="protein sequence ID" value="KAI7798679.1"/>
    <property type="molecule type" value="Genomic_DNA"/>
</dbReference>
<feature type="compositionally biased region" description="Basic and acidic residues" evidence="2">
    <location>
        <begin position="688"/>
        <end position="700"/>
    </location>
</feature>
<feature type="region of interest" description="Disordered" evidence="2">
    <location>
        <begin position="1"/>
        <end position="88"/>
    </location>
</feature>
<evidence type="ECO:0000313" key="4">
    <source>
        <dbReference type="Proteomes" id="UP001059041"/>
    </source>
</evidence>
<feature type="region of interest" description="Disordered" evidence="2">
    <location>
        <begin position="293"/>
        <end position="474"/>
    </location>
</feature>
<sequence>MSKPPNSASRSRSRSRSYTRSHSRSRSRSRSRKRRYSSRSRSRSHSGERRNYPSRDFQNNRGYNRGFRGYRRPFQYNRGRGRGYFPRGNYHRGGGYGYRPNNWHGNRDQQQPYDHSYSPRRGRSRSHSPRKRSGSRSRSHHSNKSSSGHSRRSSSSSRSSSPRRRSSGRPPSKDAKGRGSPGDGKAPSKEASKPRGSPPEDSTSKWEHLSDYDISPKRSGNSASAGGQPEIKVTTSGGAGNGGTLWRSIDPASKSPPVKTSPSTGFGFFSKDDVKAGGDTSASISTAFKKFLAEKKKPMSDRDNSRGETLSSAAGDSNNEKTGNKSRGIFDASDAGYDGSKTDKGLPFLDAEEEEYRQEMKDRKNEEETKYKDKIPLSMRDLAEERFGKWDDSAYHPSKDSSRRDEEVEEGLDEELYRSRKHARKEEKAAKKKEKKKSKISPSSPSVSENKGKMLFPAAKERSPSPKSSAKKEPQFNFSIKAFTDDGGSSSGALAKERRLSRELMHPTKKDHEEFRSIFEHVQSAQLRRSPSELFAQHIVTIVHHIKAQHFQSSGMSLSERFGIYQRKAAEMESMKQRRSPEIHRRIDVSPSAFKKHSHLFEEFDESGYKDHGKKHDADSLDLRLAIERRKKDPKRDGGKSSAGSRTPSHELSSERSSKHKKSKKSKKKRERSPSSSSSSSSSPSPHPYREKEYYMEDHMEGGGVFNKARLGSREFHGPRDYEGHMDRGYERGRGGYDRGGFDRGRGGYDRGFPRVRGRGWNRGNYPGNNTNNNPQNMAGPSRPPEEEWDPEYTPKSRKYFQHDDRDKEAEMKWLDTRGRGRGGYPRARGTFMVRKGGGSPKWTHDMFPGNTDGGDMGDGSADHSLKDDDKSGGSPASKP</sequence>
<dbReference type="InterPro" id="IPR029199">
    <property type="entry name" value="THRAP3_BCLAF1"/>
</dbReference>
<feature type="compositionally biased region" description="Basic and acidic residues" evidence="2">
    <location>
        <begin position="293"/>
        <end position="306"/>
    </location>
</feature>
<dbReference type="Proteomes" id="UP001059041">
    <property type="component" value="Linkage Group LG16"/>
</dbReference>
<feature type="compositionally biased region" description="Basic residues" evidence="2">
    <location>
        <begin position="430"/>
        <end position="439"/>
    </location>
</feature>
<dbReference type="GO" id="GO:0003677">
    <property type="term" value="F:DNA binding"/>
    <property type="evidence" value="ECO:0007669"/>
    <property type="project" value="TreeGrafter"/>
</dbReference>
<feature type="compositionally biased region" description="Low complexity" evidence="2">
    <location>
        <begin position="144"/>
        <end position="160"/>
    </location>
</feature>
<feature type="region of interest" description="Disordered" evidence="2">
    <location>
        <begin position="628"/>
        <end position="700"/>
    </location>
</feature>
<protein>
    <submittedName>
        <fullName evidence="3">Thyroid hormone receptor-associated protein 3</fullName>
    </submittedName>
</protein>
<dbReference type="PANTHER" id="PTHR15268">
    <property type="entry name" value="THRAP3/BCLAF1"/>
    <property type="match status" value="1"/>
</dbReference>